<dbReference type="GO" id="GO:0005856">
    <property type="term" value="C:cytoskeleton"/>
    <property type="evidence" value="ECO:0007669"/>
    <property type="project" value="InterPro"/>
</dbReference>
<dbReference type="Gene3D" id="1.25.40.530">
    <property type="entry name" value="MyTH4 domain"/>
    <property type="match status" value="1"/>
</dbReference>
<dbReference type="EMBL" id="GL732531">
    <property type="protein sequence ID" value="EFX85932.1"/>
    <property type="molecule type" value="Genomic_DNA"/>
</dbReference>
<keyword evidence="2" id="KW-0963">Cytoplasm</keyword>
<dbReference type="AlphaFoldDB" id="E9G3T5"/>
<evidence type="ECO:0000313" key="6">
    <source>
        <dbReference type="EMBL" id="EFX85932.1"/>
    </source>
</evidence>
<dbReference type="InParanoid" id="E9G3T5"/>
<dbReference type="CDD" id="cd13201">
    <property type="entry name" value="FERM_C_MyoXV"/>
    <property type="match status" value="1"/>
</dbReference>
<keyword evidence="3" id="KW-0677">Repeat</keyword>
<dbReference type="PROSITE" id="PS51016">
    <property type="entry name" value="MYTH4"/>
    <property type="match status" value="1"/>
</dbReference>
<evidence type="ECO:0000259" key="5">
    <source>
        <dbReference type="PROSITE" id="PS51016"/>
    </source>
</evidence>
<dbReference type="KEGG" id="dpx:DAPPUDRAFT_313672"/>
<dbReference type="STRING" id="6669.E9G3T5"/>
<evidence type="ECO:0000313" key="7">
    <source>
        <dbReference type="Proteomes" id="UP000000305"/>
    </source>
</evidence>
<dbReference type="SMART" id="SM00139">
    <property type="entry name" value="MyTH4"/>
    <property type="match status" value="1"/>
</dbReference>
<dbReference type="InterPro" id="IPR011993">
    <property type="entry name" value="PH-like_dom_sf"/>
</dbReference>
<dbReference type="InterPro" id="IPR051567">
    <property type="entry name" value="Unconventional_Myosin_ATPase"/>
</dbReference>
<gene>
    <name evidence="6" type="ORF">DAPPUDRAFT_313672</name>
</gene>
<dbReference type="Proteomes" id="UP000000305">
    <property type="component" value="Unassembled WGS sequence"/>
</dbReference>
<proteinExistence type="predicted"/>
<evidence type="ECO:0000256" key="2">
    <source>
        <dbReference type="ARBA" id="ARBA00022490"/>
    </source>
</evidence>
<comment type="subcellular location">
    <subcellularLocation>
        <location evidence="1">Cytoplasm</location>
    </subcellularLocation>
</comment>
<dbReference type="InterPro" id="IPR019748">
    <property type="entry name" value="FERM_central"/>
</dbReference>
<dbReference type="InterPro" id="IPR038185">
    <property type="entry name" value="MyTH4_dom_sf"/>
</dbReference>
<feature type="domain" description="MyTH4" evidence="5">
    <location>
        <begin position="157"/>
        <end position="303"/>
    </location>
</feature>
<evidence type="ECO:0000256" key="3">
    <source>
        <dbReference type="ARBA" id="ARBA00022737"/>
    </source>
</evidence>
<dbReference type="SUPFAM" id="SSF50729">
    <property type="entry name" value="PH domain-like"/>
    <property type="match status" value="1"/>
</dbReference>
<organism evidence="6 7">
    <name type="scientific">Daphnia pulex</name>
    <name type="common">Water flea</name>
    <dbReference type="NCBI Taxonomy" id="6669"/>
    <lineage>
        <taxon>Eukaryota</taxon>
        <taxon>Metazoa</taxon>
        <taxon>Ecdysozoa</taxon>
        <taxon>Arthropoda</taxon>
        <taxon>Crustacea</taxon>
        <taxon>Branchiopoda</taxon>
        <taxon>Diplostraca</taxon>
        <taxon>Cladocera</taxon>
        <taxon>Anomopoda</taxon>
        <taxon>Daphniidae</taxon>
        <taxon>Daphnia</taxon>
    </lineage>
</organism>
<dbReference type="PhylomeDB" id="E9G3T5"/>
<evidence type="ECO:0000256" key="4">
    <source>
        <dbReference type="ARBA" id="ARBA00023203"/>
    </source>
</evidence>
<accession>E9G3T5</accession>
<dbReference type="CDD" id="cd14473">
    <property type="entry name" value="FERM_B-lobe"/>
    <property type="match status" value="1"/>
</dbReference>
<dbReference type="Pfam" id="PF00784">
    <property type="entry name" value="MyTH4"/>
    <property type="match status" value="1"/>
</dbReference>
<protein>
    <recommendedName>
        <fullName evidence="5">MyTH4 domain-containing protein</fullName>
    </recommendedName>
</protein>
<keyword evidence="7" id="KW-1185">Reference proteome</keyword>
<dbReference type="Gene3D" id="2.30.29.30">
    <property type="entry name" value="Pleckstrin-homology domain (PH domain)/Phosphotyrosine-binding domain (PTB)"/>
    <property type="match status" value="1"/>
</dbReference>
<evidence type="ECO:0000256" key="1">
    <source>
        <dbReference type="ARBA" id="ARBA00004496"/>
    </source>
</evidence>
<dbReference type="PANTHER" id="PTHR22692:SF26">
    <property type="entry name" value="SH3 DOMAIN-CONTAINING PROTEIN"/>
    <property type="match status" value="1"/>
</dbReference>
<dbReference type="PANTHER" id="PTHR22692">
    <property type="entry name" value="MYOSIN VII, XV"/>
    <property type="match status" value="1"/>
</dbReference>
<dbReference type="OrthoDB" id="8182952at2759"/>
<reference evidence="6 7" key="1">
    <citation type="journal article" date="2011" name="Science">
        <title>The ecoresponsive genome of Daphnia pulex.</title>
        <authorList>
            <person name="Colbourne J.K."/>
            <person name="Pfrender M.E."/>
            <person name="Gilbert D."/>
            <person name="Thomas W.K."/>
            <person name="Tucker A."/>
            <person name="Oakley T.H."/>
            <person name="Tokishita S."/>
            <person name="Aerts A."/>
            <person name="Arnold G.J."/>
            <person name="Basu M.K."/>
            <person name="Bauer D.J."/>
            <person name="Caceres C.E."/>
            <person name="Carmel L."/>
            <person name="Casola C."/>
            <person name="Choi J.H."/>
            <person name="Detter J.C."/>
            <person name="Dong Q."/>
            <person name="Dusheyko S."/>
            <person name="Eads B.D."/>
            <person name="Frohlich T."/>
            <person name="Geiler-Samerotte K.A."/>
            <person name="Gerlach D."/>
            <person name="Hatcher P."/>
            <person name="Jogdeo S."/>
            <person name="Krijgsveld J."/>
            <person name="Kriventseva E.V."/>
            <person name="Kultz D."/>
            <person name="Laforsch C."/>
            <person name="Lindquist E."/>
            <person name="Lopez J."/>
            <person name="Manak J.R."/>
            <person name="Muller J."/>
            <person name="Pangilinan J."/>
            <person name="Patwardhan R.P."/>
            <person name="Pitluck S."/>
            <person name="Pritham E.J."/>
            <person name="Rechtsteiner A."/>
            <person name="Rho M."/>
            <person name="Rogozin I.B."/>
            <person name="Sakarya O."/>
            <person name="Salamov A."/>
            <person name="Schaack S."/>
            <person name="Shapiro H."/>
            <person name="Shiga Y."/>
            <person name="Skalitzky C."/>
            <person name="Smith Z."/>
            <person name="Souvorov A."/>
            <person name="Sung W."/>
            <person name="Tang Z."/>
            <person name="Tsuchiya D."/>
            <person name="Tu H."/>
            <person name="Vos H."/>
            <person name="Wang M."/>
            <person name="Wolf Y.I."/>
            <person name="Yamagata H."/>
            <person name="Yamada T."/>
            <person name="Ye Y."/>
            <person name="Shaw J.R."/>
            <person name="Andrews J."/>
            <person name="Crease T.J."/>
            <person name="Tang H."/>
            <person name="Lucas S.M."/>
            <person name="Robertson H.M."/>
            <person name="Bork P."/>
            <person name="Koonin E.V."/>
            <person name="Zdobnov E.M."/>
            <person name="Grigoriev I.V."/>
            <person name="Lynch M."/>
            <person name="Boore J.L."/>
        </authorList>
    </citation>
    <scope>NUCLEOTIDE SEQUENCE [LARGE SCALE GENOMIC DNA]</scope>
</reference>
<sequence>MDITKHLANDSYGILDLIFSDNCRFPSTGASNSYHSAGPTSNIDYASHQDLCLAFIQSAVVQNMQIQQQLMTQNQAPAATKYGTSMLQILSSDRTTEHVSNARKFEELSHDNVSSLLCGSGDHSAKKKSKNKISKDRPASVAGADWTWKEQVGLVKFTKSPIPASLLQLDSNELNKLALEGFISIMKYVGDYPIAKGQSEIDSEYTILMNCHNYEVLRDETYNQIIIQTTNNKSTRPDSCQRGWILFSIMAAYFSCSEVLKPYLFKYLEAAAYEKRRAYHGTAMVCFGGRKNVPSIEEIAALTAGRYSKRQMYRLPGGDTFTSPLAREEYILDVTTALQKNPQVYYLIFCRSVWHYPMRLDNALYIEIFFNQVAPYYLEGLLLVMPGEQISQDCVYGIAKVAALLHRAADFDHLPIMKETKYLLPKPALSVRDIKPPQTVNLVQSSWKEVGHFKQFQAKVEVLDSWVLEEWPLFGSSFFALLRDADSVERSASILALNRNGVHLLDVITHETLVHYSYFEVISTRKVKSEEGHLFLDMKCGNLMLQRVNRIQTDQGNEIYRLIRQYITIYQRIQQHSVKEEKNLASHC</sequence>
<dbReference type="HOGENOM" id="CLU_021039_1_0_1"/>
<dbReference type="InterPro" id="IPR000857">
    <property type="entry name" value="MyTH4_dom"/>
</dbReference>
<name>E9G3T5_DAPPU</name>
<dbReference type="InterPro" id="IPR041795">
    <property type="entry name" value="MyoXV_FERM_C"/>
</dbReference>
<keyword evidence="4" id="KW-0009">Actin-binding</keyword>
<dbReference type="eggNOG" id="KOG4229">
    <property type="taxonomic scope" value="Eukaryota"/>
</dbReference>
<dbReference type="GO" id="GO:0003779">
    <property type="term" value="F:actin binding"/>
    <property type="evidence" value="ECO:0007669"/>
    <property type="project" value="UniProtKB-KW"/>
</dbReference>